<keyword evidence="9" id="KW-1185">Reference proteome</keyword>
<dbReference type="Ensembl" id="ENSPRET00000023697.1">
    <property type="protein sequence ID" value="ENSPREP00000023457.1"/>
    <property type="gene ID" value="ENSPREG00000015833.1"/>
</dbReference>
<comment type="catalytic activity">
    <reaction evidence="1">
        <text>2 R'C(R)SH + O2 = R'C(R)S-S(R)CR' + H2O2</text>
        <dbReference type="Rhea" id="RHEA:17357"/>
        <dbReference type="ChEBI" id="CHEBI:15379"/>
        <dbReference type="ChEBI" id="CHEBI:16240"/>
        <dbReference type="ChEBI" id="CHEBI:16520"/>
        <dbReference type="ChEBI" id="CHEBI:17412"/>
        <dbReference type="EC" id="1.8.3.2"/>
    </reaction>
</comment>
<dbReference type="PANTHER" id="PTHR22897">
    <property type="entry name" value="QUIESCIN Q6-RELATED SULFHYDRYL OXIDASE"/>
    <property type="match status" value="1"/>
</dbReference>
<dbReference type="Gene3D" id="3.40.30.10">
    <property type="entry name" value="Glutaredoxin"/>
    <property type="match status" value="2"/>
</dbReference>
<name>A0A3P9PNJ5_POERE</name>
<dbReference type="InterPro" id="IPR042568">
    <property type="entry name" value="QSOX_FAD-bd_sf"/>
</dbReference>
<keyword evidence="3" id="KW-1133">Transmembrane helix</keyword>
<dbReference type="InterPro" id="IPR036249">
    <property type="entry name" value="Thioredoxin-like_sf"/>
</dbReference>
<accession>A0A3P9PNJ5</accession>
<feature type="domain" description="Sulfhydryl oxidase Trx-like" evidence="6">
    <location>
        <begin position="147"/>
        <end position="189"/>
    </location>
</feature>
<reference evidence="8" key="2">
    <citation type="submission" date="2025-08" db="UniProtKB">
        <authorList>
            <consortium name="Ensembl"/>
        </authorList>
    </citation>
    <scope>IDENTIFICATION</scope>
    <source>
        <strain evidence="8">Guanapo</strain>
    </source>
</reference>
<dbReference type="GO" id="GO:0000139">
    <property type="term" value="C:Golgi membrane"/>
    <property type="evidence" value="ECO:0007669"/>
    <property type="project" value="TreeGrafter"/>
</dbReference>
<dbReference type="SUPFAM" id="SSF52833">
    <property type="entry name" value="Thioredoxin-like"/>
    <property type="match status" value="1"/>
</dbReference>
<evidence type="ECO:0000259" key="7">
    <source>
        <dbReference type="Pfam" id="PF18371"/>
    </source>
</evidence>
<evidence type="ECO:0000259" key="5">
    <source>
        <dbReference type="Pfam" id="PF00085"/>
    </source>
</evidence>
<dbReference type="Pfam" id="PF18371">
    <property type="entry name" value="FAD_SOX"/>
    <property type="match status" value="1"/>
</dbReference>
<proteinExistence type="predicted"/>
<evidence type="ECO:0000313" key="8">
    <source>
        <dbReference type="Ensembl" id="ENSPREP00000023457.1"/>
    </source>
</evidence>
<dbReference type="OMA" id="VFFGCKE"/>
<feature type="signal peptide" evidence="4">
    <location>
        <begin position="1"/>
        <end position="20"/>
    </location>
</feature>
<feature type="domain" description="Thioredoxin" evidence="5">
    <location>
        <begin position="38"/>
        <end position="79"/>
    </location>
</feature>
<dbReference type="InterPro" id="IPR040986">
    <property type="entry name" value="QSOX_FAD-bd_dom"/>
</dbReference>
<evidence type="ECO:0000256" key="1">
    <source>
        <dbReference type="ARBA" id="ARBA00048864"/>
    </source>
</evidence>
<dbReference type="FunFam" id="1.20.120.1960:FF:000001">
    <property type="entry name" value="Sulfhydryl oxidase"/>
    <property type="match status" value="1"/>
</dbReference>
<evidence type="ECO:0000313" key="9">
    <source>
        <dbReference type="Proteomes" id="UP000242638"/>
    </source>
</evidence>
<dbReference type="AlphaFoldDB" id="A0A3P9PNJ5"/>
<dbReference type="Bgee" id="ENSPREG00000015833">
    <property type="expression patterns" value="Expressed in caudal fin and 1 other cell type or tissue"/>
</dbReference>
<dbReference type="Pfam" id="PF00085">
    <property type="entry name" value="Thioredoxin"/>
    <property type="match status" value="1"/>
</dbReference>
<feature type="chain" id="PRO_5018109708" evidence="4">
    <location>
        <begin position="21"/>
        <end position="538"/>
    </location>
</feature>
<protein>
    <submittedName>
        <fullName evidence="8">Quiescin sulfhydryl oxidase 2</fullName>
    </submittedName>
</protein>
<dbReference type="GO" id="GO:0006457">
    <property type="term" value="P:protein folding"/>
    <property type="evidence" value="ECO:0007669"/>
    <property type="project" value="TreeGrafter"/>
</dbReference>
<dbReference type="InterPro" id="IPR041269">
    <property type="entry name" value="QSOX_Trx1"/>
</dbReference>
<sequence length="538" mass="59360">MFRLWLQAAGLLWLCGGSAGGSGRLYSEEDPLVILGSSSLKPTVTNSSSAWLVQFYSSWCGHCIQYSSTWKALAQDVKGTGPHCPVRARSAVPLGAAAPDSIQNSFLPDFHKISATTMEPTRADREVRSVRQLMVNILQNHSRTDRPQSCPPLEPYSAAQLLPLLGQRSDHYTAIIVEEAGSFVGREVRKRRRKIGAASCFLVQPAGRQQLLVKPLRFFFSSLLRSLPGVQRHSSSEAAQIGALQDGQTSEPWRDFDRSQVYTADLESALHYLLRVELAAHGTLEGAELKVFKDFVALVAKLYPVGGSVVKLMETLSDWLLSLPLQQIPYQAVLDLVDNKMKRFRRPSCFLGSRVSCCFHLCSSFISPSSSSPPGSLSDDPVSPKAPWPSPALCPACHEESNGVHVWNHANVLAFLRRHYGASNLNPSYSLTSPRLPAGAGPAQTRRPQEERPAAGGERKGKDQADLQPIQPGPRRVEQAVLIRGEGGFWILGLGFTSVDMSLCVVLYGSSCLFLMLLFFFFKVRSRRWKLRHARLHV</sequence>
<evidence type="ECO:0000256" key="4">
    <source>
        <dbReference type="SAM" id="SignalP"/>
    </source>
</evidence>
<feature type="domain" description="Sulfhydryl oxidase flavin adenine dinucleotide (FAD) binding" evidence="7">
    <location>
        <begin position="257"/>
        <end position="343"/>
    </location>
</feature>
<keyword evidence="3" id="KW-0812">Transmembrane</keyword>
<evidence type="ECO:0000256" key="3">
    <source>
        <dbReference type="SAM" id="Phobius"/>
    </source>
</evidence>
<dbReference type="Gene3D" id="1.20.120.1960">
    <property type="entry name" value="QSOX sulfhydryl oxidase domain"/>
    <property type="match status" value="1"/>
</dbReference>
<feature type="region of interest" description="Disordered" evidence="2">
    <location>
        <begin position="431"/>
        <end position="471"/>
    </location>
</feature>
<keyword evidence="3" id="KW-0472">Membrane</keyword>
<dbReference type="Proteomes" id="UP000242638">
    <property type="component" value="Unassembled WGS sequence"/>
</dbReference>
<dbReference type="InterPro" id="IPR039798">
    <property type="entry name" value="Sulfhydryl_oxidase"/>
</dbReference>
<dbReference type="Pfam" id="PF18108">
    <property type="entry name" value="QSOX_Trx1"/>
    <property type="match status" value="1"/>
</dbReference>
<reference evidence="9" key="1">
    <citation type="submission" date="2013-11" db="EMBL/GenBank/DDBJ databases">
        <title>The genomic landscape of the Guanapo guppy.</title>
        <authorList>
            <person name="Kuenstner A."/>
            <person name="Dreyer C."/>
        </authorList>
    </citation>
    <scope>NUCLEOTIDE SEQUENCE</scope>
    <source>
        <strain evidence="9">Guanapo</strain>
    </source>
</reference>
<dbReference type="PANTHER" id="PTHR22897:SF7">
    <property type="entry name" value="SULFHYDRYL OXIDASE 2"/>
    <property type="match status" value="1"/>
</dbReference>
<evidence type="ECO:0000256" key="2">
    <source>
        <dbReference type="SAM" id="MobiDB-lite"/>
    </source>
</evidence>
<organism evidence="8 9">
    <name type="scientific">Poecilia reticulata</name>
    <name type="common">Guppy</name>
    <name type="synonym">Acanthophacelus reticulatus</name>
    <dbReference type="NCBI Taxonomy" id="8081"/>
    <lineage>
        <taxon>Eukaryota</taxon>
        <taxon>Metazoa</taxon>
        <taxon>Chordata</taxon>
        <taxon>Craniata</taxon>
        <taxon>Vertebrata</taxon>
        <taxon>Euteleostomi</taxon>
        <taxon>Actinopterygii</taxon>
        <taxon>Neopterygii</taxon>
        <taxon>Teleostei</taxon>
        <taxon>Neoteleostei</taxon>
        <taxon>Acanthomorphata</taxon>
        <taxon>Ovalentaria</taxon>
        <taxon>Atherinomorphae</taxon>
        <taxon>Cyprinodontiformes</taxon>
        <taxon>Poeciliidae</taxon>
        <taxon>Poeciliinae</taxon>
        <taxon>Poecilia</taxon>
    </lineage>
</organism>
<dbReference type="InterPro" id="IPR013766">
    <property type="entry name" value="Thioredoxin_domain"/>
</dbReference>
<evidence type="ECO:0000259" key="6">
    <source>
        <dbReference type="Pfam" id="PF18108"/>
    </source>
</evidence>
<dbReference type="Gene3D" id="1.20.120.310">
    <property type="entry name" value="ERV/ALR sulfhydryl oxidase domain"/>
    <property type="match status" value="1"/>
</dbReference>
<dbReference type="InterPro" id="IPR036774">
    <property type="entry name" value="ERV/ALR_sulphydryl_oxid_sf"/>
</dbReference>
<feature type="compositionally biased region" description="Basic and acidic residues" evidence="2">
    <location>
        <begin position="447"/>
        <end position="465"/>
    </location>
</feature>
<dbReference type="GO" id="GO:0016971">
    <property type="term" value="F:flavin-dependent sulfhydryl oxidase activity"/>
    <property type="evidence" value="ECO:0007669"/>
    <property type="project" value="InterPro"/>
</dbReference>
<dbReference type="GO" id="GO:0003756">
    <property type="term" value="F:protein disulfide isomerase activity"/>
    <property type="evidence" value="ECO:0007669"/>
    <property type="project" value="TreeGrafter"/>
</dbReference>
<dbReference type="GeneTree" id="ENSGT00940000159734"/>
<keyword evidence="4" id="KW-0732">Signal</keyword>
<dbReference type="GO" id="GO:0005615">
    <property type="term" value="C:extracellular space"/>
    <property type="evidence" value="ECO:0007669"/>
    <property type="project" value="TreeGrafter"/>
</dbReference>
<feature type="transmembrane region" description="Helical" evidence="3">
    <location>
        <begin position="489"/>
        <end position="522"/>
    </location>
</feature>
<dbReference type="STRING" id="8081.ENSPREP00000023457"/>
<reference evidence="8" key="3">
    <citation type="submission" date="2025-09" db="UniProtKB">
        <authorList>
            <consortium name="Ensembl"/>
        </authorList>
    </citation>
    <scope>IDENTIFICATION</scope>
    <source>
        <strain evidence="8">Guanapo</strain>
    </source>
</reference>